<keyword evidence="4" id="KW-0804">Transcription</keyword>
<proteinExistence type="predicted"/>
<dbReference type="InterPro" id="IPR016177">
    <property type="entry name" value="DNA-bd_dom_sf"/>
</dbReference>
<feature type="region of interest" description="Disordered" evidence="6">
    <location>
        <begin position="56"/>
        <end position="77"/>
    </location>
</feature>
<evidence type="ECO:0000256" key="5">
    <source>
        <dbReference type="ARBA" id="ARBA00023242"/>
    </source>
</evidence>
<dbReference type="GO" id="GO:0003700">
    <property type="term" value="F:DNA-binding transcription factor activity"/>
    <property type="evidence" value="ECO:0007669"/>
    <property type="project" value="InterPro"/>
</dbReference>
<evidence type="ECO:0000256" key="6">
    <source>
        <dbReference type="SAM" id="MobiDB-lite"/>
    </source>
</evidence>
<accession>A0AAQ3K402</accession>
<keyword evidence="9" id="KW-1185">Reference proteome</keyword>
<dbReference type="PANTHER" id="PTHR31194:SF140">
    <property type="entry name" value="ETHYLENE-RESPONSIVE TRANSCRIPTION FACTOR CRF2"/>
    <property type="match status" value="1"/>
</dbReference>
<evidence type="ECO:0000256" key="1">
    <source>
        <dbReference type="ARBA" id="ARBA00004123"/>
    </source>
</evidence>
<sequence>MEKARTLRVFWTDPDATDSSGDDAECCVSGRRVGLLVKEIGLKPCAVISLDKPMRARKKSPAAERNRKAASRRGSTRFRGVRRRPWGKYAAEIRDPSRGVRVWLGTFETAEEAAMVYDYAALQLRGTGAATNFAYSNFSASACSPTQPKAEKAAITNLVSAGYDSSDESPPGLSSPTSVLRGFSACTVPEEALKAEKGKEGGDFTAGVWFLQDSMREFVPLEDVPLCSNISGFGLWEEDPMIYEVVLSSARIENASNEVVLSSGRELSGESTTWQEDDYFREIGDLFLLEPLPAI</sequence>
<evidence type="ECO:0000259" key="7">
    <source>
        <dbReference type="PROSITE" id="PS51032"/>
    </source>
</evidence>
<dbReference type="GO" id="GO:0003677">
    <property type="term" value="F:DNA binding"/>
    <property type="evidence" value="ECO:0007669"/>
    <property type="project" value="UniProtKB-KW"/>
</dbReference>
<dbReference type="CDD" id="cd00018">
    <property type="entry name" value="AP2"/>
    <property type="match status" value="1"/>
</dbReference>
<gene>
    <name evidence="8" type="ORF">Cni_G10211</name>
</gene>
<reference evidence="8 9" key="1">
    <citation type="submission" date="2023-10" db="EMBL/GenBank/DDBJ databases">
        <title>Chromosome-scale genome assembly provides insights into flower coloration mechanisms of Canna indica.</title>
        <authorList>
            <person name="Li C."/>
        </authorList>
    </citation>
    <scope>NUCLEOTIDE SEQUENCE [LARGE SCALE GENOMIC DNA]</scope>
    <source>
        <tissue evidence="8">Flower</tissue>
    </source>
</reference>
<organism evidence="8 9">
    <name type="scientific">Canna indica</name>
    <name type="common">Indian-shot</name>
    <dbReference type="NCBI Taxonomy" id="4628"/>
    <lineage>
        <taxon>Eukaryota</taxon>
        <taxon>Viridiplantae</taxon>
        <taxon>Streptophyta</taxon>
        <taxon>Embryophyta</taxon>
        <taxon>Tracheophyta</taxon>
        <taxon>Spermatophyta</taxon>
        <taxon>Magnoliopsida</taxon>
        <taxon>Liliopsida</taxon>
        <taxon>Zingiberales</taxon>
        <taxon>Cannaceae</taxon>
        <taxon>Canna</taxon>
    </lineage>
</organism>
<evidence type="ECO:0000313" key="9">
    <source>
        <dbReference type="Proteomes" id="UP001327560"/>
    </source>
</evidence>
<feature type="domain" description="AP2/ERF" evidence="7">
    <location>
        <begin position="77"/>
        <end position="134"/>
    </location>
</feature>
<dbReference type="InterPro" id="IPR001471">
    <property type="entry name" value="AP2/ERF_dom"/>
</dbReference>
<evidence type="ECO:0000256" key="4">
    <source>
        <dbReference type="ARBA" id="ARBA00023163"/>
    </source>
</evidence>
<dbReference type="AlphaFoldDB" id="A0AAQ3K402"/>
<keyword evidence="3" id="KW-0238">DNA-binding</keyword>
<evidence type="ECO:0000313" key="8">
    <source>
        <dbReference type="EMBL" id="WOL01495.1"/>
    </source>
</evidence>
<dbReference type="PRINTS" id="PR00367">
    <property type="entry name" value="ETHRSPELEMNT"/>
</dbReference>
<dbReference type="EMBL" id="CP136892">
    <property type="protein sequence ID" value="WOL01495.1"/>
    <property type="molecule type" value="Genomic_DNA"/>
</dbReference>
<keyword evidence="5" id="KW-0539">Nucleus</keyword>
<dbReference type="InterPro" id="IPR036955">
    <property type="entry name" value="AP2/ERF_dom_sf"/>
</dbReference>
<name>A0AAQ3K402_9LILI</name>
<dbReference type="InterPro" id="IPR050913">
    <property type="entry name" value="AP2/ERF_ERF"/>
</dbReference>
<dbReference type="GO" id="GO:0005634">
    <property type="term" value="C:nucleus"/>
    <property type="evidence" value="ECO:0007669"/>
    <property type="project" value="UniProtKB-SubCell"/>
</dbReference>
<protein>
    <submittedName>
        <fullName evidence="8">Ethylene-responsive transcription factor</fullName>
    </submittedName>
</protein>
<dbReference type="FunFam" id="3.30.730.10:FF:000001">
    <property type="entry name" value="Ethylene-responsive transcription factor 2"/>
    <property type="match status" value="1"/>
</dbReference>
<dbReference type="SMART" id="SM00380">
    <property type="entry name" value="AP2"/>
    <property type="match status" value="1"/>
</dbReference>
<dbReference type="PROSITE" id="PS51032">
    <property type="entry name" value="AP2_ERF"/>
    <property type="match status" value="1"/>
</dbReference>
<evidence type="ECO:0000256" key="2">
    <source>
        <dbReference type="ARBA" id="ARBA00023015"/>
    </source>
</evidence>
<dbReference type="Gene3D" id="3.30.730.10">
    <property type="entry name" value="AP2/ERF domain"/>
    <property type="match status" value="1"/>
</dbReference>
<keyword evidence="2" id="KW-0805">Transcription regulation</keyword>
<dbReference type="SUPFAM" id="SSF54171">
    <property type="entry name" value="DNA-binding domain"/>
    <property type="match status" value="1"/>
</dbReference>
<dbReference type="Pfam" id="PF00847">
    <property type="entry name" value="AP2"/>
    <property type="match status" value="1"/>
</dbReference>
<evidence type="ECO:0000256" key="3">
    <source>
        <dbReference type="ARBA" id="ARBA00023125"/>
    </source>
</evidence>
<dbReference type="Proteomes" id="UP001327560">
    <property type="component" value="Chromosome 3"/>
</dbReference>
<comment type="subcellular location">
    <subcellularLocation>
        <location evidence="1">Nucleus</location>
    </subcellularLocation>
</comment>
<dbReference type="PANTHER" id="PTHR31194">
    <property type="entry name" value="SHN SHINE , DNA BINDING / TRANSCRIPTION FACTOR"/>
    <property type="match status" value="1"/>
</dbReference>
<feature type="compositionally biased region" description="Basic residues" evidence="6">
    <location>
        <begin position="68"/>
        <end position="77"/>
    </location>
</feature>